<dbReference type="Gene3D" id="3.40.80.10">
    <property type="entry name" value="Peptidoglycan recognition protein-like"/>
    <property type="match status" value="2"/>
</dbReference>
<name>A0A9N8KT47_CHRIL</name>
<evidence type="ECO:0000256" key="3">
    <source>
        <dbReference type="ARBA" id="ARBA00022859"/>
    </source>
</evidence>
<dbReference type="GO" id="GO:0008745">
    <property type="term" value="F:N-acetylmuramoyl-L-alanine amidase activity"/>
    <property type="evidence" value="ECO:0007669"/>
    <property type="project" value="InterPro"/>
</dbReference>
<sequence>MWNEGDARHELRDHEVAMGRTSGSSEVVVMDERMLEAAARTQPALTNINVTKSSRLHIGPKFVSVTQNVDNTEVVKVENPVDDELGGGEHVRLLATNRGESGMRLTLWERYRLRLTVLGHILGLELVSPQNAKRLRCSIAVFVCWAFVVVSALTFFIFYFALAKQEKRLDLDIHEKWYLRRGDWQAMPDYGIELLELPVPNVLIGHSAMDQCKDKYSCIKDVLEIQRDHQRRGWKDIGPNFLVGVNGMVFEGRGANVVGVMVKSWNLNGISVMFLGDYQTAETSEVQFHNVKILLKELVDKEVLRPDYVVYGHCQVTGSIISPGKNIMDELHNFEHWNPVNKTAYLPLPKYLWDIAKSTTRAERLLCAAAMIALFACIMLVVYFTAIAKKASEEIHDPAPHEWFIDRDMWLAPPFDKDQEKTDPYDPLRLVIIMHTVSSECTRFINCAAELRNLQGYYAKTYGYDLPYNFVIGNDGRVYEIRGWNVVGAHTRGYNRCSLGLAFIGDYREGLPSYSKVTPLQLERAQMLLKKGIELGHLHPSYHVVGARDLQATASPGANLYEAVKKWPQFDHENMYHGKSCNDILNMYQNQTEPVELTSTLRTMSKEEGGKI</sequence>
<feature type="domain" description="N-acetylmuramoyl-L-alanine amidase" evidence="5">
    <location>
        <begin position="417"/>
        <end position="557"/>
    </location>
</feature>
<dbReference type="AlphaFoldDB" id="A0A9N8KT47"/>
<dbReference type="CDD" id="cd06583">
    <property type="entry name" value="PGRP"/>
    <property type="match status" value="2"/>
</dbReference>
<dbReference type="EMBL" id="LR824004">
    <property type="protein sequence ID" value="CAD0194037.1"/>
    <property type="molecule type" value="Genomic_DNA"/>
</dbReference>
<comment type="similarity">
    <text evidence="1">Belongs to the N-acetylmuramoyl-L-alanine amidase 2 family.</text>
</comment>
<dbReference type="Proteomes" id="UP001154114">
    <property type="component" value="Chromosome 1"/>
</dbReference>
<keyword evidence="2" id="KW-0399">Innate immunity</keyword>
<dbReference type="Pfam" id="PF01510">
    <property type="entry name" value="Amidase_2"/>
    <property type="match status" value="2"/>
</dbReference>
<keyword evidence="3" id="KW-0391">Immunity</keyword>
<evidence type="ECO:0000313" key="8">
    <source>
        <dbReference type="Proteomes" id="UP001154114"/>
    </source>
</evidence>
<evidence type="ECO:0000256" key="4">
    <source>
        <dbReference type="SAM" id="Phobius"/>
    </source>
</evidence>
<accession>A0A9N8KT47</accession>
<feature type="transmembrane region" description="Helical" evidence="4">
    <location>
        <begin position="139"/>
        <end position="162"/>
    </location>
</feature>
<keyword evidence="4" id="KW-0472">Membrane</keyword>
<evidence type="ECO:0000256" key="2">
    <source>
        <dbReference type="ARBA" id="ARBA00022588"/>
    </source>
</evidence>
<reference evidence="7" key="1">
    <citation type="submission" date="2021-12" db="EMBL/GenBank/DDBJ databases">
        <authorList>
            <person name="King R."/>
        </authorList>
    </citation>
    <scope>NUCLEOTIDE SEQUENCE</scope>
</reference>
<evidence type="ECO:0000259" key="5">
    <source>
        <dbReference type="SMART" id="SM00644"/>
    </source>
</evidence>
<dbReference type="GO" id="GO:0045087">
    <property type="term" value="P:innate immune response"/>
    <property type="evidence" value="ECO:0007669"/>
    <property type="project" value="UniProtKB-KW"/>
</dbReference>
<keyword evidence="8" id="KW-1185">Reference proteome</keyword>
<keyword evidence="4" id="KW-0812">Transmembrane</keyword>
<dbReference type="InterPro" id="IPR002502">
    <property type="entry name" value="Amidase_domain"/>
</dbReference>
<dbReference type="InterPro" id="IPR015510">
    <property type="entry name" value="PGRP"/>
</dbReference>
<proteinExistence type="inferred from homology"/>
<feature type="domain" description="N-acetylmuramoyl-L-alanine amidase" evidence="5">
    <location>
        <begin position="187"/>
        <end position="324"/>
    </location>
</feature>
<organism evidence="7 8">
    <name type="scientific">Chrysodeixis includens</name>
    <name type="common">Soybean looper</name>
    <name type="synonym">Pseudoplusia includens</name>
    <dbReference type="NCBI Taxonomy" id="689277"/>
    <lineage>
        <taxon>Eukaryota</taxon>
        <taxon>Metazoa</taxon>
        <taxon>Ecdysozoa</taxon>
        <taxon>Arthropoda</taxon>
        <taxon>Hexapoda</taxon>
        <taxon>Insecta</taxon>
        <taxon>Pterygota</taxon>
        <taxon>Neoptera</taxon>
        <taxon>Endopterygota</taxon>
        <taxon>Lepidoptera</taxon>
        <taxon>Glossata</taxon>
        <taxon>Ditrysia</taxon>
        <taxon>Noctuoidea</taxon>
        <taxon>Noctuidae</taxon>
        <taxon>Plusiinae</taxon>
        <taxon>Chrysodeixis</taxon>
    </lineage>
</organism>
<dbReference type="GO" id="GO:0009253">
    <property type="term" value="P:peptidoglycan catabolic process"/>
    <property type="evidence" value="ECO:0007669"/>
    <property type="project" value="InterPro"/>
</dbReference>
<dbReference type="SMART" id="SM00644">
    <property type="entry name" value="Ami_2"/>
    <property type="match status" value="2"/>
</dbReference>
<keyword evidence="4" id="KW-1133">Transmembrane helix</keyword>
<dbReference type="OrthoDB" id="10001926at2759"/>
<feature type="domain" description="Peptidoglycan recognition protein family" evidence="6">
    <location>
        <begin position="179"/>
        <end position="317"/>
    </location>
</feature>
<dbReference type="PANTHER" id="PTHR11022">
    <property type="entry name" value="PEPTIDOGLYCAN RECOGNITION PROTEIN"/>
    <property type="match status" value="1"/>
</dbReference>
<evidence type="ECO:0000259" key="6">
    <source>
        <dbReference type="SMART" id="SM00701"/>
    </source>
</evidence>
<dbReference type="PANTHER" id="PTHR11022:SF41">
    <property type="entry name" value="PEPTIDOGLYCAN-RECOGNITION PROTEIN LC-RELATED"/>
    <property type="match status" value="1"/>
</dbReference>
<evidence type="ECO:0000256" key="1">
    <source>
        <dbReference type="ARBA" id="ARBA00007553"/>
    </source>
</evidence>
<feature type="domain" description="Peptidoglycan recognition protein family" evidence="6">
    <location>
        <begin position="405"/>
        <end position="551"/>
    </location>
</feature>
<dbReference type="InterPro" id="IPR036505">
    <property type="entry name" value="Amidase/PGRP_sf"/>
</dbReference>
<dbReference type="SUPFAM" id="SSF55846">
    <property type="entry name" value="N-acetylmuramoyl-L-alanine amidase-like"/>
    <property type="match status" value="2"/>
</dbReference>
<evidence type="ECO:0000313" key="7">
    <source>
        <dbReference type="EMBL" id="CAD0194037.1"/>
    </source>
</evidence>
<dbReference type="InterPro" id="IPR006619">
    <property type="entry name" value="PGRP_domain_met/bac"/>
</dbReference>
<dbReference type="SMART" id="SM00701">
    <property type="entry name" value="PGRP"/>
    <property type="match status" value="2"/>
</dbReference>
<gene>
    <name evidence="7" type="ORF">CINC_LOCUS333</name>
</gene>
<feature type="transmembrane region" description="Helical" evidence="4">
    <location>
        <begin position="365"/>
        <end position="386"/>
    </location>
</feature>
<dbReference type="GO" id="GO:0008270">
    <property type="term" value="F:zinc ion binding"/>
    <property type="evidence" value="ECO:0007669"/>
    <property type="project" value="InterPro"/>
</dbReference>
<protein>
    <submittedName>
        <fullName evidence="7">Uncharacterized protein</fullName>
    </submittedName>
</protein>